<protein>
    <submittedName>
        <fullName evidence="3">Trans-aconitate 2-methyltransferase</fullName>
    </submittedName>
</protein>
<dbReference type="Pfam" id="PF13489">
    <property type="entry name" value="Methyltransf_23"/>
    <property type="match status" value="1"/>
</dbReference>
<dbReference type="GO" id="GO:0008168">
    <property type="term" value="F:methyltransferase activity"/>
    <property type="evidence" value="ECO:0007669"/>
    <property type="project" value="UniProtKB-KW"/>
</dbReference>
<dbReference type="PANTHER" id="PTHR12843:SF5">
    <property type="entry name" value="EEF1A LYSINE METHYLTRANSFERASE 2"/>
    <property type="match status" value="1"/>
</dbReference>
<evidence type="ECO:0000313" key="3">
    <source>
        <dbReference type="EMBL" id="CUH72825.1"/>
    </source>
</evidence>
<dbReference type="AlphaFoldDB" id="A0A0P1F7Q7"/>
<dbReference type="RefSeq" id="WP_058243997.1">
    <property type="nucleotide sequence ID" value="NZ_CYSB01000009.1"/>
</dbReference>
<feature type="region of interest" description="Disordered" evidence="1">
    <location>
        <begin position="1"/>
        <end position="20"/>
    </location>
</feature>
<name>A0A0P1F7Q7_9RHOB</name>
<keyword evidence="3" id="KW-0489">Methyltransferase</keyword>
<dbReference type="GO" id="GO:0032259">
    <property type="term" value="P:methylation"/>
    <property type="evidence" value="ECO:0007669"/>
    <property type="project" value="UniProtKB-KW"/>
</dbReference>
<dbReference type="SUPFAM" id="SSF53335">
    <property type="entry name" value="S-adenosyl-L-methionine-dependent methyltransferases"/>
    <property type="match status" value="1"/>
</dbReference>
<sequence length="215" mass="24085">MQALRQPKSDAPSRQQQKWENVYATKDPKSVSWFEAEARQSLALLAKIGATPDNSLIDIGAGVSPLVPDLWARGWRDLTALDLSANALAINKAKLPEAESLQWIAADVREWRPKRRYDLWHDRAALHFLTCARDQARYHRTLLAALPVGGHAIIATFAPDGPKSCSGQQIEPYDAGQLMQFLGPRFTCRHNQRFSHFTPSGSEQRFSAVVAQRRS</sequence>
<evidence type="ECO:0000313" key="2">
    <source>
        <dbReference type="EMBL" id="CUH64099.1"/>
    </source>
</evidence>
<evidence type="ECO:0000313" key="5">
    <source>
        <dbReference type="Proteomes" id="UP000051887"/>
    </source>
</evidence>
<evidence type="ECO:0000313" key="4">
    <source>
        <dbReference type="Proteomes" id="UP000051086"/>
    </source>
</evidence>
<dbReference type="InterPro" id="IPR029063">
    <property type="entry name" value="SAM-dependent_MTases_sf"/>
</dbReference>
<keyword evidence="4" id="KW-1185">Reference proteome</keyword>
<dbReference type="EMBL" id="CYSC01000034">
    <property type="protein sequence ID" value="CUH72825.1"/>
    <property type="molecule type" value="Genomic_DNA"/>
</dbReference>
<dbReference type="Gene3D" id="3.40.50.150">
    <property type="entry name" value="Vaccinia Virus protein VP39"/>
    <property type="match status" value="1"/>
</dbReference>
<dbReference type="Proteomes" id="UP000051086">
    <property type="component" value="Unassembled WGS sequence"/>
</dbReference>
<dbReference type="Proteomes" id="UP000051887">
    <property type="component" value="Unassembled WGS sequence"/>
</dbReference>
<accession>A0A0P1F7Q7</accession>
<reference evidence="2 4" key="1">
    <citation type="submission" date="2015-09" db="EMBL/GenBank/DDBJ databases">
        <authorList>
            <person name="Rodrigo-Torres L."/>
            <person name="Arahal D.R."/>
        </authorList>
    </citation>
    <scope>NUCLEOTIDE SEQUENCE [LARGE SCALE GENOMIC DNA]</scope>
    <source>
        <strain evidence="2 4">CECT 5118</strain>
    </source>
</reference>
<dbReference type="EMBL" id="CYSB01000009">
    <property type="protein sequence ID" value="CUH64099.1"/>
    <property type="molecule type" value="Genomic_DNA"/>
</dbReference>
<organism evidence="3 5">
    <name type="scientific">Thalassovita autumnalis</name>
    <dbReference type="NCBI Taxonomy" id="2072972"/>
    <lineage>
        <taxon>Bacteria</taxon>
        <taxon>Pseudomonadati</taxon>
        <taxon>Pseudomonadota</taxon>
        <taxon>Alphaproteobacteria</taxon>
        <taxon>Rhodobacterales</taxon>
        <taxon>Roseobacteraceae</taxon>
        <taxon>Thalassovita</taxon>
    </lineage>
</organism>
<evidence type="ECO:0000256" key="1">
    <source>
        <dbReference type="SAM" id="MobiDB-lite"/>
    </source>
</evidence>
<keyword evidence="3" id="KW-0808">Transferase</keyword>
<gene>
    <name evidence="2" type="ORF">TL5118_00754</name>
    <name evidence="3" type="ORF">TL5120_02622</name>
</gene>
<dbReference type="OrthoDB" id="9788660at2"/>
<dbReference type="PANTHER" id="PTHR12843">
    <property type="entry name" value="PROTEIN-LYSINE N-METHYLTRANSFERASE METTL10"/>
    <property type="match status" value="1"/>
</dbReference>
<proteinExistence type="predicted"/>
<reference evidence="3 5" key="2">
    <citation type="submission" date="2015-09" db="EMBL/GenBank/DDBJ databases">
        <authorList>
            <consortium name="Swine Surveillance"/>
        </authorList>
    </citation>
    <scope>NUCLEOTIDE SEQUENCE [LARGE SCALE GENOMIC DNA]</scope>
    <source>
        <strain evidence="3 5">5120</strain>
    </source>
</reference>